<comment type="subunit">
    <text evidence="5">Homotetramer.</text>
</comment>
<evidence type="ECO:0000256" key="4">
    <source>
        <dbReference type="ARBA" id="ARBA00010790"/>
    </source>
</evidence>
<dbReference type="SUPFAM" id="SSF51905">
    <property type="entry name" value="FAD/NAD(P)-binding domain"/>
    <property type="match status" value="1"/>
</dbReference>
<keyword evidence="8" id="KW-0285">Flavoprotein</keyword>
<dbReference type="AlphaFoldDB" id="A0A1Y2I9C0"/>
<evidence type="ECO:0000256" key="3">
    <source>
        <dbReference type="ARBA" id="ARBA00004418"/>
    </source>
</evidence>
<keyword evidence="11" id="KW-0560">Oxidoreductase</keyword>
<dbReference type="OrthoDB" id="269227at2759"/>
<dbReference type="Pfam" id="PF05199">
    <property type="entry name" value="GMC_oxred_C"/>
    <property type="match status" value="1"/>
</dbReference>
<protein>
    <recommendedName>
        <fullName evidence="7">Pyranose 2-oxidase</fullName>
        <ecNumber evidence="6">1.1.3.10</ecNumber>
    </recommendedName>
    <alternativeName>
        <fullName evidence="13">FAD-oxidoreductase</fullName>
    </alternativeName>
    <alternativeName>
        <fullName evidence="12">Glucose 2-oxidase</fullName>
    </alternativeName>
    <alternativeName>
        <fullName evidence="14">Pyranose:oxygen 2-oxidoreductase</fullName>
    </alternativeName>
</protein>
<keyword evidence="10" id="KW-0274">FAD</keyword>
<evidence type="ECO:0000259" key="15">
    <source>
        <dbReference type="Pfam" id="PF00732"/>
    </source>
</evidence>
<evidence type="ECO:0000256" key="6">
    <source>
        <dbReference type="ARBA" id="ARBA00013082"/>
    </source>
</evidence>
<organism evidence="17 18">
    <name type="scientific">Trametes coccinea (strain BRFM310)</name>
    <name type="common">Pycnoporus coccineus</name>
    <dbReference type="NCBI Taxonomy" id="1353009"/>
    <lineage>
        <taxon>Eukaryota</taxon>
        <taxon>Fungi</taxon>
        <taxon>Dikarya</taxon>
        <taxon>Basidiomycota</taxon>
        <taxon>Agaricomycotina</taxon>
        <taxon>Agaricomycetes</taxon>
        <taxon>Polyporales</taxon>
        <taxon>Polyporaceae</taxon>
        <taxon>Trametes</taxon>
    </lineage>
</organism>
<evidence type="ECO:0000259" key="16">
    <source>
        <dbReference type="Pfam" id="PF05199"/>
    </source>
</evidence>
<evidence type="ECO:0000256" key="14">
    <source>
        <dbReference type="ARBA" id="ARBA00031330"/>
    </source>
</evidence>
<dbReference type="EMBL" id="KZ084154">
    <property type="protein sequence ID" value="OSC97283.1"/>
    <property type="molecule type" value="Genomic_DNA"/>
</dbReference>
<comment type="catalytic activity">
    <reaction evidence="1">
        <text>D-glucose + O2 = 2-dehydro-D-glucose + H2O2</text>
        <dbReference type="Rhea" id="RHEA:10552"/>
        <dbReference type="ChEBI" id="CHEBI:4167"/>
        <dbReference type="ChEBI" id="CHEBI:15379"/>
        <dbReference type="ChEBI" id="CHEBI:16240"/>
        <dbReference type="ChEBI" id="CHEBI:16609"/>
        <dbReference type="EC" id="1.1.3.10"/>
    </reaction>
</comment>
<evidence type="ECO:0000256" key="13">
    <source>
        <dbReference type="ARBA" id="ARBA00031159"/>
    </source>
</evidence>
<feature type="domain" description="Glucose-methanol-choline oxidoreductase N-terminal" evidence="15">
    <location>
        <begin position="304"/>
        <end position="366"/>
    </location>
</feature>
<evidence type="ECO:0000256" key="12">
    <source>
        <dbReference type="ARBA" id="ARBA00030508"/>
    </source>
</evidence>
<gene>
    <name evidence="17" type="ORF">PYCCODRAFT_1471985</name>
</gene>
<dbReference type="NCBIfam" id="TIGR02462">
    <property type="entry name" value="pyranose_ox"/>
    <property type="match status" value="1"/>
</dbReference>
<accession>A0A1Y2I9C0</accession>
<dbReference type="SUPFAM" id="SSF54373">
    <property type="entry name" value="FAD-linked reductases, C-terminal domain"/>
    <property type="match status" value="1"/>
</dbReference>
<dbReference type="InterPro" id="IPR036188">
    <property type="entry name" value="FAD/NAD-bd_sf"/>
</dbReference>
<dbReference type="PANTHER" id="PTHR42784:SF1">
    <property type="entry name" value="PYRANOSE 2-OXIDASE"/>
    <property type="match status" value="1"/>
</dbReference>
<keyword evidence="18" id="KW-1185">Reference proteome</keyword>
<dbReference type="GO" id="GO:0050660">
    <property type="term" value="F:flavin adenine dinucleotide binding"/>
    <property type="evidence" value="ECO:0007669"/>
    <property type="project" value="InterPro"/>
</dbReference>
<dbReference type="EC" id="1.1.3.10" evidence="6"/>
<evidence type="ECO:0000256" key="10">
    <source>
        <dbReference type="ARBA" id="ARBA00022827"/>
    </source>
</evidence>
<dbReference type="InterPro" id="IPR012814">
    <property type="entry name" value="P2OX"/>
</dbReference>
<evidence type="ECO:0000313" key="18">
    <source>
        <dbReference type="Proteomes" id="UP000193067"/>
    </source>
</evidence>
<dbReference type="InterPro" id="IPR000172">
    <property type="entry name" value="GMC_OxRdtase_N"/>
</dbReference>
<dbReference type="GO" id="GO:0050233">
    <property type="term" value="F:pyranose oxidase activity"/>
    <property type="evidence" value="ECO:0007669"/>
    <property type="project" value="UniProtKB-EC"/>
</dbReference>
<evidence type="ECO:0000256" key="5">
    <source>
        <dbReference type="ARBA" id="ARBA00011881"/>
    </source>
</evidence>
<name>A0A1Y2I9C0_TRAC3</name>
<dbReference type="Gene3D" id="3.30.1920.50">
    <property type="match status" value="1"/>
</dbReference>
<comment type="subcellular location">
    <subcellularLocation>
        <location evidence="3">Periplasm</location>
    </subcellularLocation>
</comment>
<dbReference type="GO" id="GO:0042597">
    <property type="term" value="C:periplasmic space"/>
    <property type="evidence" value="ECO:0007669"/>
    <property type="project" value="UniProtKB-SubCell"/>
</dbReference>
<feature type="domain" description="Glucose-methanol-choline oxidoreductase C-terminal" evidence="16">
    <location>
        <begin position="576"/>
        <end position="632"/>
    </location>
</feature>
<evidence type="ECO:0000256" key="1">
    <source>
        <dbReference type="ARBA" id="ARBA00000827"/>
    </source>
</evidence>
<evidence type="ECO:0000256" key="7">
    <source>
        <dbReference type="ARBA" id="ARBA00016408"/>
    </source>
</evidence>
<reference evidence="17 18" key="1">
    <citation type="journal article" date="2015" name="Biotechnol. Biofuels">
        <title>Enhanced degradation of softwood versus hardwood by the white-rot fungus Pycnoporus coccineus.</title>
        <authorList>
            <person name="Couturier M."/>
            <person name="Navarro D."/>
            <person name="Chevret D."/>
            <person name="Henrissat B."/>
            <person name="Piumi F."/>
            <person name="Ruiz-Duenas F.J."/>
            <person name="Martinez A.T."/>
            <person name="Grigoriev I.V."/>
            <person name="Riley R."/>
            <person name="Lipzen A."/>
            <person name="Berrin J.G."/>
            <person name="Master E.R."/>
            <person name="Rosso M.N."/>
        </authorList>
    </citation>
    <scope>NUCLEOTIDE SEQUENCE [LARGE SCALE GENOMIC DNA]</scope>
    <source>
        <strain evidence="17 18">BRFM310</strain>
    </source>
</reference>
<sequence length="656" mass="73647">MAAESYTTPFAFEQSQWKSKTIASIPISEGKSFGEFELPTLPLPQLPSGLEPEYDVIIAGSGPIGATYARILVEAGFKVAMFDVGEIDSGPLIGSHKKNNIEYQKNIDKFVQQAPPMSLYVATQRSDNMLFQGQLMPVSVPVNRVVADTLSPASWQASTFFVRNGANPGQDPFRNLGGQAVTRVVGGMATHWTCATPRFHPSERPRLVKGDDTADEKEWTRLYEIAEKYVKTGHQQFDHSIRHNLVLDRLQEAYSNTREFQQIPLAAKRPGGDPDARFIEWSSAHTIFDLKNRPNDDHPKQRFHLFPAVMCERVIRDENDPDTIESIQIHDLVGQQRFRIKAQVFILATGAVHNPQILVNSGFGRPGRPDPSLPPPERLPYLGTHITEQTLTFCQTVLSTELVEYVKADLTIIGKPGEPGYKVTYDPTNPDNKHPNWWNNKVVRHMMNHQEDPLPIPLDDPEPQVTTLFQDDHPWHTQIHRDAFSYGEVAESIDSRLVVDWRFFGRTEPKEENKLWFSDKLTDQYNMPQPTFDFGFPHGRTSEEAERMMTDMCVMSAKVGGFLPGSYPQYMQPGLVLHLGGTHRMGFDEKVDKACVDTDSRVFGVKNLFLGGCGNIGTAYASNPTLTAMCLAIKSCEYIKKNFTASPFTTDSDGEA</sequence>
<proteinExistence type="inferred from homology"/>
<evidence type="ECO:0000256" key="2">
    <source>
        <dbReference type="ARBA" id="ARBA00001974"/>
    </source>
</evidence>
<dbReference type="Pfam" id="PF00732">
    <property type="entry name" value="GMC_oxred_N"/>
    <property type="match status" value="1"/>
</dbReference>
<dbReference type="InterPro" id="IPR051473">
    <property type="entry name" value="P2Ox-like"/>
</dbReference>
<evidence type="ECO:0000256" key="8">
    <source>
        <dbReference type="ARBA" id="ARBA00022630"/>
    </source>
</evidence>
<dbReference type="InterPro" id="IPR007867">
    <property type="entry name" value="GMC_OxRtase_C"/>
</dbReference>
<dbReference type="Gene3D" id="3.50.50.60">
    <property type="entry name" value="FAD/NAD(P)-binding domain"/>
    <property type="match status" value="3"/>
</dbReference>
<dbReference type="PANTHER" id="PTHR42784">
    <property type="entry name" value="PYRANOSE 2-OXIDASE"/>
    <property type="match status" value="1"/>
</dbReference>
<evidence type="ECO:0000256" key="11">
    <source>
        <dbReference type="ARBA" id="ARBA00023002"/>
    </source>
</evidence>
<dbReference type="Proteomes" id="UP000193067">
    <property type="component" value="Unassembled WGS sequence"/>
</dbReference>
<keyword evidence="9" id="KW-0574">Periplasm</keyword>
<comment type="cofactor">
    <cofactor evidence="2">
        <name>FAD</name>
        <dbReference type="ChEBI" id="CHEBI:57692"/>
    </cofactor>
</comment>
<dbReference type="STRING" id="1353009.A0A1Y2I9C0"/>
<evidence type="ECO:0000313" key="17">
    <source>
        <dbReference type="EMBL" id="OSC97283.1"/>
    </source>
</evidence>
<comment type="similarity">
    <text evidence="4">Belongs to the GMC oxidoreductase family.</text>
</comment>
<evidence type="ECO:0000256" key="9">
    <source>
        <dbReference type="ARBA" id="ARBA00022764"/>
    </source>
</evidence>